<feature type="domain" description="Reverse transcriptase" evidence="3">
    <location>
        <begin position="47"/>
        <end position="261"/>
    </location>
</feature>
<dbReference type="SUPFAM" id="SSF56747">
    <property type="entry name" value="Prim-pol domain"/>
    <property type="match status" value="1"/>
</dbReference>
<feature type="repeat" description="TPR" evidence="1">
    <location>
        <begin position="414"/>
        <end position="447"/>
    </location>
</feature>
<organism evidence="4 5">
    <name type="scientific">Acididesulfobacter guangdongensis</name>
    <dbReference type="NCBI Taxonomy" id="2597225"/>
    <lineage>
        <taxon>Bacteria</taxon>
        <taxon>Deltaproteobacteria</taxon>
        <taxon>Candidatus Acidulodesulfobacterales</taxon>
        <taxon>Candidatus Acididesulfobacter</taxon>
    </lineage>
</organism>
<dbReference type="AlphaFoldDB" id="A0A519BFV8"/>
<dbReference type="PROSITE" id="PS50005">
    <property type="entry name" value="TPR"/>
    <property type="match status" value="1"/>
</dbReference>
<accession>A0A519BFV8</accession>
<evidence type="ECO:0000256" key="1">
    <source>
        <dbReference type="PROSITE-ProRule" id="PRU00339"/>
    </source>
</evidence>
<comment type="caution">
    <text evidence="4">The sequence shown here is derived from an EMBL/GenBank/DDBJ whole genome shotgun (WGS) entry which is preliminary data.</text>
</comment>
<dbReference type="EMBL" id="SGBC01000003">
    <property type="protein sequence ID" value="RZD16155.1"/>
    <property type="molecule type" value="Genomic_DNA"/>
</dbReference>
<sequence>MSDLFENFCEFTNLAAAFRRVSESGGGPGTDHITIEKYASELDRNLHLLIDEIKTSSYIPKPIAKFKYKSPNSGKIRVLGIPSVVDRVVHTGLLNVLEPIFEKEFLRCSYGYRPRKSYVCSADIHAFFDSINIGILNEKINARIKDKPFLNLLRLIIVNSAEGKDTGITLGAPTSPIFGNIYLNDFDKIIFKESNSKYLRYADDFVIFSDSEENIYKLKDISERYLKENLILELSKEKTSIVNIKIGDDNRKGFDFLGYHFNSSGKYPSEKSLCNFSEKINGLTLNGIKNIYLDNIIDGWLNYFDIKIANKDNYQEIVELIDRLIAEKPELNVGLSILKSALFAKNFQKDISSFIIKSIKDKILSDDLGNENVNENEQYKKCKRDIKLDAAILSNELDLERDSFDFISEKSGDTERILNISDYFVSKNEYEKAIRLLNRFIENNPNFTDGYEKLSEIYRRMGLTGLSEKMQDYKKGTEKKEGTNDININQNVNKNIDEKKSEVENKDSETENKTDSKSLYDSVPDADILTPEKMAAENKDKKDNKDNINNIINAGYYDSSATYQDNKKIIDINNVDIALKYLNIFTGAENYYAKALINKNQKLFYTKINNQLDENVIFEHINGINTIGEYIIRNDNCINYAVIDIDINSEHIKSISLDSNEYRDYLNEALMYSILIKNSLKAETDSDCYVEFSGYKGYHVWFFFEKPILAKTGREFVNYFINKHKFRPHINIEIFPKENKINKDAAGSLIKLPLGINLLTGAETYFVNDEGDKIVNQFKFIINDIKRISEQSIKEILNRKNYRAIGAIDTEIALSDIESEELKILLDKCDVLKYLYDKVKITKYLTHTERLSILYSIGYAYNGKKLVHYIISYCANYDKNITQKYINKVKGDKYSISCYKIREWLSYITSQVGCNCKFKIEKGEYPNITMHLKDFNKKIADLKAEDELMLKIKLKESENAKNQEKDQIKADTILKFNDKSSDVKSNTDVTIENKQKKISDLELIIKDKSYFSSETSSNEINLETETEIDNLILEFISAKKELSEKLQFFNKIKGNIDAIFKNKELNYLNTKYGKLYRISVDNKRNINNTEHNDNDIKNETDGSIKYFIEI</sequence>
<dbReference type="InterPro" id="IPR054347">
    <property type="entry name" value="TOTE_primase"/>
</dbReference>
<dbReference type="InterPro" id="IPR043502">
    <property type="entry name" value="DNA/RNA_pol_sf"/>
</dbReference>
<evidence type="ECO:0000256" key="2">
    <source>
        <dbReference type="SAM" id="MobiDB-lite"/>
    </source>
</evidence>
<keyword evidence="1" id="KW-0802">TPR repeat</keyword>
<evidence type="ECO:0000259" key="3">
    <source>
        <dbReference type="PROSITE" id="PS50878"/>
    </source>
</evidence>
<dbReference type="SUPFAM" id="SSF48452">
    <property type="entry name" value="TPR-like"/>
    <property type="match status" value="1"/>
</dbReference>
<name>A0A519BFV8_ACIG2</name>
<reference evidence="4 5" key="1">
    <citation type="journal article" date="2019" name="ISME J.">
        <title>Insights into ecological role of a new deltaproteobacterial order Candidatus Acidulodesulfobacterales by metagenomics and metatranscriptomics.</title>
        <authorList>
            <person name="Tan S."/>
            <person name="Liu J."/>
            <person name="Fang Y."/>
            <person name="Hedlund B.P."/>
            <person name="Lian Z.H."/>
            <person name="Huang L.Y."/>
            <person name="Li J.T."/>
            <person name="Huang L.N."/>
            <person name="Li W.J."/>
            <person name="Jiang H.C."/>
            <person name="Dong H.L."/>
            <person name="Shu W.S."/>
        </authorList>
    </citation>
    <scope>NUCLEOTIDE SEQUENCE [LARGE SCALE GENOMIC DNA]</scope>
    <source>
        <strain evidence="4">AP2</strain>
    </source>
</reference>
<protein>
    <recommendedName>
        <fullName evidence="3">Reverse transcriptase domain-containing protein</fullName>
    </recommendedName>
</protein>
<proteinExistence type="predicted"/>
<feature type="region of interest" description="Disordered" evidence="2">
    <location>
        <begin position="491"/>
        <end position="523"/>
    </location>
</feature>
<dbReference type="InterPro" id="IPR051083">
    <property type="entry name" value="GrpII_Intron_Splice-Mob/Def"/>
</dbReference>
<dbReference type="Proteomes" id="UP000316562">
    <property type="component" value="Unassembled WGS sequence"/>
</dbReference>
<dbReference type="InterPro" id="IPR000477">
    <property type="entry name" value="RT_dom"/>
</dbReference>
<dbReference type="Pfam" id="PF22548">
    <property type="entry name" value="AEP-TOTE"/>
    <property type="match status" value="1"/>
</dbReference>
<feature type="compositionally biased region" description="Basic and acidic residues" evidence="2">
    <location>
        <begin position="495"/>
        <end position="518"/>
    </location>
</feature>
<dbReference type="InterPro" id="IPR011990">
    <property type="entry name" value="TPR-like_helical_dom_sf"/>
</dbReference>
<dbReference type="CDD" id="cd01651">
    <property type="entry name" value="RT_G2_intron"/>
    <property type="match status" value="1"/>
</dbReference>
<dbReference type="PANTHER" id="PTHR34047:SF8">
    <property type="entry name" value="PROTEIN YKFC"/>
    <property type="match status" value="1"/>
</dbReference>
<dbReference type="PROSITE" id="PS50878">
    <property type="entry name" value="RT_POL"/>
    <property type="match status" value="1"/>
</dbReference>
<evidence type="ECO:0000313" key="5">
    <source>
        <dbReference type="Proteomes" id="UP000316562"/>
    </source>
</evidence>
<dbReference type="NCBIfam" id="NF040561">
    <property type="entry name" value="PrimPol_Msp"/>
    <property type="match status" value="1"/>
</dbReference>
<evidence type="ECO:0000313" key="4">
    <source>
        <dbReference type="EMBL" id="RZD16155.1"/>
    </source>
</evidence>
<dbReference type="InterPro" id="IPR019734">
    <property type="entry name" value="TPR_rpt"/>
</dbReference>
<dbReference type="PANTHER" id="PTHR34047">
    <property type="entry name" value="NUCLEAR INTRON MATURASE 1, MITOCHONDRIAL-RELATED"/>
    <property type="match status" value="1"/>
</dbReference>
<dbReference type="SUPFAM" id="SSF56672">
    <property type="entry name" value="DNA/RNA polymerases"/>
    <property type="match status" value="1"/>
</dbReference>
<gene>
    <name evidence="4" type="ORF">EVJ46_08185</name>
</gene>
<dbReference type="Gene3D" id="1.25.40.10">
    <property type="entry name" value="Tetratricopeptide repeat domain"/>
    <property type="match status" value="1"/>
</dbReference>
<dbReference type="Pfam" id="PF00078">
    <property type="entry name" value="RVT_1"/>
    <property type="match status" value="1"/>
</dbReference>